<dbReference type="OrthoDB" id="10251741at2759"/>
<sequence length="418" mass="46629">MSGISLDADTPSVPNRGADKTSNKATFSDNVNCQTIVDFADATVLVVRVTPDGKYWIAGLRNGRVKLMPTTGDPNSNIQELQVDEDCTSCVDIQCVPPLSSFSSEKNHRLIAVYASGAVRVWYYTGATPESRLLTTHREYTVQNQEDGRRFSRRAVFNQLLACSCSPDARRFVTGGDDCHIRVYDLEQQEPVRTLGLSCASDRVDGHVMRICALKYHPRGSEDKEYSHVFVSGGWDDTVHVWDDRFEHSLWMFAGPHISGSDALDIEPFSNTILTSSWRHDKTLLQVWKFSDRILSQIRGNTGTLDGESNNTDSSTMRIEEVIREKPIAEIPQESFEMRSKGYVAKWIGDSYIAFGGSDANVLRIMTRGKPRTVASVSDIPNGVFSLAYIPLSDDVKKPIQMAFAAGPKVYIIRLDQK</sequence>
<dbReference type="Gene3D" id="2.130.10.10">
    <property type="entry name" value="YVTN repeat-like/Quinoprotein amine dehydrogenase"/>
    <property type="match status" value="1"/>
</dbReference>
<organism evidence="3 4">
    <name type="scientific">Paragonimus skrjabini miyazakii</name>
    <dbReference type="NCBI Taxonomy" id="59628"/>
    <lineage>
        <taxon>Eukaryota</taxon>
        <taxon>Metazoa</taxon>
        <taxon>Spiralia</taxon>
        <taxon>Lophotrochozoa</taxon>
        <taxon>Platyhelminthes</taxon>
        <taxon>Trematoda</taxon>
        <taxon>Digenea</taxon>
        <taxon>Plagiorchiida</taxon>
        <taxon>Troglotremata</taxon>
        <taxon>Troglotrematidae</taxon>
        <taxon>Paragonimus</taxon>
    </lineage>
</organism>
<dbReference type="PANTHER" id="PTHR47822:SF2">
    <property type="entry name" value="F-BOX AND WD-40 DOMAIN PROTEIN 7"/>
    <property type="match status" value="1"/>
</dbReference>
<comment type="caution">
    <text evidence="3">The sequence shown here is derived from an EMBL/GenBank/DDBJ whole genome shotgun (WGS) entry which is preliminary data.</text>
</comment>
<dbReference type="PROSITE" id="PS50082">
    <property type="entry name" value="WD_REPEATS_2"/>
    <property type="match status" value="2"/>
</dbReference>
<dbReference type="Pfam" id="PF00400">
    <property type="entry name" value="WD40"/>
    <property type="match status" value="2"/>
</dbReference>
<feature type="repeat" description="WD" evidence="1">
    <location>
        <begin position="204"/>
        <end position="243"/>
    </location>
</feature>
<dbReference type="AlphaFoldDB" id="A0A8S9YD85"/>
<reference evidence="3" key="1">
    <citation type="submission" date="2019-07" db="EMBL/GenBank/DDBJ databases">
        <title>Annotation for the trematode Paragonimus miyazaki's.</title>
        <authorList>
            <person name="Choi Y.-J."/>
        </authorList>
    </citation>
    <scope>NUCLEOTIDE SEQUENCE</scope>
    <source>
        <strain evidence="3">Japan</strain>
    </source>
</reference>
<evidence type="ECO:0000256" key="2">
    <source>
        <dbReference type="SAM" id="MobiDB-lite"/>
    </source>
</evidence>
<evidence type="ECO:0000313" key="3">
    <source>
        <dbReference type="EMBL" id="KAF7233068.1"/>
    </source>
</evidence>
<proteinExistence type="predicted"/>
<evidence type="ECO:0000256" key="1">
    <source>
        <dbReference type="PROSITE-ProRule" id="PRU00221"/>
    </source>
</evidence>
<feature type="region of interest" description="Disordered" evidence="2">
    <location>
        <begin position="1"/>
        <end position="24"/>
    </location>
</feature>
<accession>A0A8S9YD85</accession>
<dbReference type="PANTHER" id="PTHR47822">
    <property type="entry name" value="CARBOHYDRATE BINDING DOMAIN CONTAINING PROTEIN"/>
    <property type="match status" value="1"/>
</dbReference>
<keyword evidence="1" id="KW-0853">WD repeat</keyword>
<keyword evidence="4" id="KW-1185">Reference proteome</keyword>
<dbReference type="SMART" id="SM00320">
    <property type="entry name" value="WD40"/>
    <property type="match status" value="3"/>
</dbReference>
<name>A0A8S9YD85_9TREM</name>
<dbReference type="EMBL" id="JTDE01021337">
    <property type="protein sequence ID" value="KAF7233068.1"/>
    <property type="molecule type" value="Genomic_DNA"/>
</dbReference>
<dbReference type="InterPro" id="IPR001680">
    <property type="entry name" value="WD40_rpt"/>
</dbReference>
<gene>
    <name evidence="3" type="ORF">EG68_09966</name>
</gene>
<dbReference type="SUPFAM" id="SSF50978">
    <property type="entry name" value="WD40 repeat-like"/>
    <property type="match status" value="1"/>
</dbReference>
<dbReference type="Proteomes" id="UP000822476">
    <property type="component" value="Unassembled WGS sequence"/>
</dbReference>
<protein>
    <submittedName>
        <fullName evidence="3">Uncharacterized protein</fullName>
    </submittedName>
</protein>
<dbReference type="InterPro" id="IPR015943">
    <property type="entry name" value="WD40/YVTN_repeat-like_dom_sf"/>
</dbReference>
<evidence type="ECO:0000313" key="4">
    <source>
        <dbReference type="Proteomes" id="UP000822476"/>
    </source>
</evidence>
<feature type="repeat" description="WD" evidence="1">
    <location>
        <begin position="166"/>
        <end position="194"/>
    </location>
</feature>
<dbReference type="InterPro" id="IPR036322">
    <property type="entry name" value="WD40_repeat_dom_sf"/>
</dbReference>